<dbReference type="AlphaFoldDB" id="A0A0G1HWZ4"/>
<dbReference type="GO" id="GO:0016740">
    <property type="term" value="F:transferase activity"/>
    <property type="evidence" value="ECO:0007669"/>
    <property type="project" value="UniProtKB-KW"/>
</dbReference>
<dbReference type="InterPro" id="IPR005490">
    <property type="entry name" value="LD_TPept_cat_dom"/>
</dbReference>
<dbReference type="GO" id="GO:0005576">
    <property type="term" value="C:extracellular region"/>
    <property type="evidence" value="ECO:0007669"/>
    <property type="project" value="TreeGrafter"/>
</dbReference>
<comment type="pathway">
    <text evidence="1 6">Cell wall biogenesis; peptidoglycan biosynthesis.</text>
</comment>
<sequence>MRLFLSLVFLLIVLPICGLYLLVWPNTYLSQINISFWPKPLVKSLLEKKSTEYIDVIVEGRRTRIIYSDLNITLRVDKTMESLEMKSISDLLSKWMTASRTTMIQPVFEFGEGFENRVSEIFSVRPLKNESTHYDNAAGLFVYSAEGRKARVDAMELQVKLITFFDTKKKQLIVEMVSESSDLEKRVAKVNSNLKTTFSYPLELKIQDSKQKISLGFDGIVRMMHVETEDFLQTINFLIDKGKVSDLLAVNGLNNISPEWAAKMIEDNLSSRYEGKKPKQLVLGADSGPNTDGKVAKTYIEVDLSQQKMFFFENGNLFKTYIVSTGLNYPTPVGNYKIINKLPMGFSNIFHVWMPWWMAFDYREDLGAYLGIHELPYKLVEGEKIYRFGNYIGSRKTGGCIALSPGDSKEVFDRSFPGMDMVVYQ</sequence>
<dbReference type="UniPathway" id="UPA00219"/>
<evidence type="ECO:0000256" key="2">
    <source>
        <dbReference type="ARBA" id="ARBA00022679"/>
    </source>
</evidence>
<name>A0A0G1HWZ4_9BACT</name>
<dbReference type="PANTHER" id="PTHR30582">
    <property type="entry name" value="L,D-TRANSPEPTIDASE"/>
    <property type="match status" value="1"/>
</dbReference>
<evidence type="ECO:0000256" key="6">
    <source>
        <dbReference type="PROSITE-ProRule" id="PRU01373"/>
    </source>
</evidence>
<dbReference type="GO" id="GO:0071972">
    <property type="term" value="F:peptidoglycan L,D-transpeptidase activity"/>
    <property type="evidence" value="ECO:0007669"/>
    <property type="project" value="TreeGrafter"/>
</dbReference>
<dbReference type="EMBL" id="LCIH01000015">
    <property type="protein sequence ID" value="KKT51153.1"/>
    <property type="molecule type" value="Genomic_DNA"/>
</dbReference>
<keyword evidence="5 6" id="KW-0961">Cell wall biogenesis/degradation</keyword>
<evidence type="ECO:0000259" key="7">
    <source>
        <dbReference type="PROSITE" id="PS52029"/>
    </source>
</evidence>
<evidence type="ECO:0000313" key="9">
    <source>
        <dbReference type="Proteomes" id="UP000034006"/>
    </source>
</evidence>
<protein>
    <recommendedName>
        <fullName evidence="7">L,D-TPase catalytic domain-containing protein</fullName>
    </recommendedName>
</protein>
<keyword evidence="4 6" id="KW-0573">Peptidoglycan synthesis</keyword>
<dbReference type="SUPFAM" id="SSF141523">
    <property type="entry name" value="L,D-transpeptidase catalytic domain-like"/>
    <property type="match status" value="1"/>
</dbReference>
<evidence type="ECO:0000313" key="8">
    <source>
        <dbReference type="EMBL" id="KKT51153.1"/>
    </source>
</evidence>
<evidence type="ECO:0000256" key="4">
    <source>
        <dbReference type="ARBA" id="ARBA00022984"/>
    </source>
</evidence>
<gene>
    <name evidence="8" type="ORF">UW44_C0015G0024</name>
</gene>
<dbReference type="Pfam" id="PF03734">
    <property type="entry name" value="YkuD"/>
    <property type="match status" value="1"/>
</dbReference>
<dbReference type="InterPro" id="IPR038063">
    <property type="entry name" value="Transpep_catalytic_dom"/>
</dbReference>
<dbReference type="STRING" id="1618387.UW44_C0015G0024"/>
<evidence type="ECO:0000256" key="3">
    <source>
        <dbReference type="ARBA" id="ARBA00022960"/>
    </source>
</evidence>
<dbReference type="PROSITE" id="PS52029">
    <property type="entry name" value="LD_TPASE"/>
    <property type="match status" value="1"/>
</dbReference>
<feature type="domain" description="L,D-TPase catalytic" evidence="7">
    <location>
        <begin position="298"/>
        <end position="424"/>
    </location>
</feature>
<proteinExistence type="predicted"/>
<dbReference type="Proteomes" id="UP000034006">
    <property type="component" value="Unassembled WGS sequence"/>
</dbReference>
<dbReference type="GO" id="GO:0008360">
    <property type="term" value="P:regulation of cell shape"/>
    <property type="evidence" value="ECO:0007669"/>
    <property type="project" value="UniProtKB-UniRule"/>
</dbReference>
<keyword evidence="3 6" id="KW-0133">Cell shape</keyword>
<keyword evidence="2" id="KW-0808">Transferase</keyword>
<accession>A0A0G1HWZ4</accession>
<dbReference type="InterPro" id="IPR050979">
    <property type="entry name" value="LD-transpeptidase"/>
</dbReference>
<dbReference type="PANTHER" id="PTHR30582:SF2">
    <property type="entry name" value="L,D-TRANSPEPTIDASE YCIB-RELATED"/>
    <property type="match status" value="1"/>
</dbReference>
<feature type="active site" description="Proton donor/acceptor" evidence="6">
    <location>
        <position position="373"/>
    </location>
</feature>
<dbReference type="GO" id="GO:0071555">
    <property type="term" value="P:cell wall organization"/>
    <property type="evidence" value="ECO:0007669"/>
    <property type="project" value="UniProtKB-UniRule"/>
</dbReference>
<dbReference type="CDD" id="cd16913">
    <property type="entry name" value="YkuD_like"/>
    <property type="match status" value="1"/>
</dbReference>
<evidence type="ECO:0000256" key="5">
    <source>
        <dbReference type="ARBA" id="ARBA00023316"/>
    </source>
</evidence>
<dbReference type="GO" id="GO:0018104">
    <property type="term" value="P:peptidoglycan-protein cross-linking"/>
    <property type="evidence" value="ECO:0007669"/>
    <property type="project" value="TreeGrafter"/>
</dbReference>
<comment type="caution">
    <text evidence="8">The sequence shown here is derived from an EMBL/GenBank/DDBJ whole genome shotgun (WGS) entry which is preliminary data.</text>
</comment>
<dbReference type="Gene3D" id="2.40.440.10">
    <property type="entry name" value="L,D-transpeptidase catalytic domain-like"/>
    <property type="match status" value="1"/>
</dbReference>
<evidence type="ECO:0000256" key="1">
    <source>
        <dbReference type="ARBA" id="ARBA00004752"/>
    </source>
</evidence>
<feature type="active site" description="Nucleophile" evidence="6">
    <location>
        <position position="400"/>
    </location>
</feature>
<reference evidence="8 9" key="1">
    <citation type="journal article" date="2015" name="Nature">
        <title>rRNA introns, odd ribosomes, and small enigmatic genomes across a large radiation of phyla.</title>
        <authorList>
            <person name="Brown C.T."/>
            <person name="Hug L.A."/>
            <person name="Thomas B.C."/>
            <person name="Sharon I."/>
            <person name="Castelle C.J."/>
            <person name="Singh A."/>
            <person name="Wilkins M.J."/>
            <person name="Williams K.H."/>
            <person name="Banfield J.F."/>
        </authorList>
    </citation>
    <scope>NUCLEOTIDE SEQUENCE [LARGE SCALE GENOMIC DNA]</scope>
</reference>
<organism evidence="8 9">
    <name type="scientific">Candidatus Collierbacteria bacterium GW2011_GWB2_44_22</name>
    <dbReference type="NCBI Taxonomy" id="1618387"/>
    <lineage>
        <taxon>Bacteria</taxon>
        <taxon>Candidatus Collieribacteriota</taxon>
    </lineage>
</organism>